<dbReference type="RefSeq" id="WP_380224473.1">
    <property type="nucleotide sequence ID" value="NZ_JBHSML010000004.1"/>
</dbReference>
<dbReference type="Pfam" id="PF13412">
    <property type="entry name" value="HTH_24"/>
    <property type="match status" value="1"/>
</dbReference>
<organism evidence="3 4">
    <name type="scientific">Kaistia terrae</name>
    <dbReference type="NCBI Taxonomy" id="537017"/>
    <lineage>
        <taxon>Bacteria</taxon>
        <taxon>Pseudomonadati</taxon>
        <taxon>Pseudomonadota</taxon>
        <taxon>Alphaproteobacteria</taxon>
        <taxon>Hyphomicrobiales</taxon>
        <taxon>Kaistiaceae</taxon>
        <taxon>Kaistia</taxon>
    </lineage>
</organism>
<evidence type="ECO:0000256" key="2">
    <source>
        <dbReference type="SAM" id="MobiDB-lite"/>
    </source>
</evidence>
<accession>A0ABW0PY16</accession>
<dbReference type="PANTHER" id="PTHR18964:SF149">
    <property type="entry name" value="BIFUNCTIONAL UDP-N-ACETYLGLUCOSAMINE 2-EPIMERASE_N-ACETYLMANNOSAMINE KINASE"/>
    <property type="match status" value="1"/>
</dbReference>
<dbReference type="InterPro" id="IPR036390">
    <property type="entry name" value="WH_DNA-bd_sf"/>
</dbReference>
<reference evidence="4" key="1">
    <citation type="journal article" date="2019" name="Int. J. Syst. Evol. Microbiol.">
        <title>The Global Catalogue of Microorganisms (GCM) 10K type strain sequencing project: providing services to taxonomists for standard genome sequencing and annotation.</title>
        <authorList>
            <consortium name="The Broad Institute Genomics Platform"/>
            <consortium name="The Broad Institute Genome Sequencing Center for Infectious Disease"/>
            <person name="Wu L."/>
            <person name="Ma J."/>
        </authorList>
    </citation>
    <scope>NUCLEOTIDE SEQUENCE [LARGE SCALE GENOMIC DNA]</scope>
    <source>
        <strain evidence="4">KACC 12633</strain>
    </source>
</reference>
<dbReference type="SUPFAM" id="SSF53067">
    <property type="entry name" value="Actin-like ATPase domain"/>
    <property type="match status" value="1"/>
</dbReference>
<proteinExistence type="inferred from homology"/>
<dbReference type="InterPro" id="IPR043129">
    <property type="entry name" value="ATPase_NBD"/>
</dbReference>
<dbReference type="InterPro" id="IPR000600">
    <property type="entry name" value="ROK"/>
</dbReference>
<comment type="similarity">
    <text evidence="1">Belongs to the ROK (NagC/XylR) family.</text>
</comment>
<dbReference type="SUPFAM" id="SSF46785">
    <property type="entry name" value="Winged helix' DNA-binding domain"/>
    <property type="match status" value="1"/>
</dbReference>
<feature type="region of interest" description="Disordered" evidence="2">
    <location>
        <begin position="1"/>
        <end position="24"/>
    </location>
</feature>
<evidence type="ECO:0000313" key="4">
    <source>
        <dbReference type="Proteomes" id="UP001596150"/>
    </source>
</evidence>
<dbReference type="Pfam" id="PF00480">
    <property type="entry name" value="ROK"/>
    <property type="match status" value="1"/>
</dbReference>
<comment type="caution">
    <text evidence="3">The sequence shown here is derived from an EMBL/GenBank/DDBJ whole genome shotgun (WGS) entry which is preliminary data.</text>
</comment>
<name>A0ABW0PY16_9HYPH</name>
<gene>
    <name evidence="3" type="ORF">ACFPP9_14610</name>
</gene>
<dbReference type="Proteomes" id="UP001596150">
    <property type="component" value="Unassembled WGS sequence"/>
</dbReference>
<evidence type="ECO:0000256" key="1">
    <source>
        <dbReference type="ARBA" id="ARBA00006479"/>
    </source>
</evidence>
<evidence type="ECO:0000313" key="3">
    <source>
        <dbReference type="EMBL" id="MFC5517013.1"/>
    </source>
</evidence>
<dbReference type="InterPro" id="IPR036388">
    <property type="entry name" value="WH-like_DNA-bd_sf"/>
</dbReference>
<dbReference type="Gene3D" id="3.30.420.40">
    <property type="match status" value="2"/>
</dbReference>
<dbReference type="PANTHER" id="PTHR18964">
    <property type="entry name" value="ROK (REPRESSOR, ORF, KINASE) FAMILY"/>
    <property type="match status" value="1"/>
</dbReference>
<keyword evidence="4" id="KW-1185">Reference proteome</keyword>
<sequence length="370" mass="39039">MTTEPTSSPQPYPAPEASSERAGYSPAGQNLVHAADHNLRVTLEGLRRTGAMSRLELAKLTGLTVPGITNIVRKLVADGLVREGTAESSRANRFGMVAEGAVALGIDVTDDMARLIAIDLAGHVLFRKEHPVEAGDAASTVIDMASEALERLADQTTARVMGVGITALDCADAVRASLAPLPVIVEPDTIAAALGERQFGVAEAGDSFVYILLGASTRAGMIIGGSVFNGVDQKAGRVGSMRTGEDGRLLDQAASTAVLRGLEGEGADHPVVANWIEETSAHLMDSIIAISAFIAPRDIYVGGRLPPGWIDALVQRLGAGRQERMVEPTQPYWLPEIARGSLAQDAVLLGIAAMPFLEFLLPDPRRPFRP</sequence>
<dbReference type="Gene3D" id="1.10.10.10">
    <property type="entry name" value="Winged helix-like DNA-binding domain superfamily/Winged helix DNA-binding domain"/>
    <property type="match status" value="1"/>
</dbReference>
<protein>
    <submittedName>
        <fullName evidence="3">ROK family protein</fullName>
    </submittedName>
</protein>
<dbReference type="EMBL" id="JBHSML010000004">
    <property type="protein sequence ID" value="MFC5517013.1"/>
    <property type="molecule type" value="Genomic_DNA"/>
</dbReference>